<reference evidence="2 3" key="1">
    <citation type="submission" date="2016-11" db="EMBL/GenBank/DDBJ databases">
        <authorList>
            <person name="Jaros S."/>
            <person name="Januszkiewicz K."/>
            <person name="Wedrychowicz H."/>
        </authorList>
    </citation>
    <scope>NUCLEOTIDE SEQUENCE [LARGE SCALE GENOMIC DNA]</scope>
    <source>
        <strain evidence="2 3">DSM 15929</strain>
    </source>
</reference>
<evidence type="ECO:0000259" key="1">
    <source>
        <dbReference type="PROSITE" id="PS50995"/>
    </source>
</evidence>
<keyword evidence="2" id="KW-0238">DNA-binding</keyword>
<proteinExistence type="predicted"/>
<feature type="domain" description="HTH marR-type" evidence="1">
    <location>
        <begin position="5"/>
        <end position="137"/>
    </location>
</feature>
<name>A0A1M6SNZ7_9FIRM</name>
<dbReference type="SUPFAM" id="SSF46785">
    <property type="entry name" value="Winged helix' DNA-binding domain"/>
    <property type="match status" value="1"/>
</dbReference>
<dbReference type="GO" id="GO:0003677">
    <property type="term" value="F:DNA binding"/>
    <property type="evidence" value="ECO:0007669"/>
    <property type="project" value="UniProtKB-KW"/>
</dbReference>
<dbReference type="Gene3D" id="1.10.10.10">
    <property type="entry name" value="Winged helix-like DNA-binding domain superfamily/Winged helix DNA-binding domain"/>
    <property type="match status" value="1"/>
</dbReference>
<dbReference type="Proteomes" id="UP000184386">
    <property type="component" value="Unassembled WGS sequence"/>
</dbReference>
<dbReference type="RefSeq" id="WP_073276443.1">
    <property type="nucleotide sequence ID" value="NZ_FRAC01000012.1"/>
</dbReference>
<dbReference type="PROSITE" id="PS50995">
    <property type="entry name" value="HTH_MARR_2"/>
    <property type="match status" value="1"/>
</dbReference>
<accession>A0A1M6SNZ7</accession>
<gene>
    <name evidence="2" type="ORF">SAMN02745136_02538</name>
</gene>
<dbReference type="InterPro" id="IPR000835">
    <property type="entry name" value="HTH_MarR-typ"/>
</dbReference>
<keyword evidence="3" id="KW-1185">Reference proteome</keyword>
<dbReference type="GO" id="GO:0003700">
    <property type="term" value="F:DNA-binding transcription factor activity"/>
    <property type="evidence" value="ECO:0007669"/>
    <property type="project" value="InterPro"/>
</dbReference>
<dbReference type="AlphaFoldDB" id="A0A1M6SNZ7"/>
<evidence type="ECO:0000313" key="2">
    <source>
        <dbReference type="EMBL" id="SHK46472.1"/>
    </source>
</evidence>
<organism evidence="2 3">
    <name type="scientific">Anaerocolumna jejuensis DSM 15929</name>
    <dbReference type="NCBI Taxonomy" id="1121322"/>
    <lineage>
        <taxon>Bacteria</taxon>
        <taxon>Bacillati</taxon>
        <taxon>Bacillota</taxon>
        <taxon>Clostridia</taxon>
        <taxon>Lachnospirales</taxon>
        <taxon>Lachnospiraceae</taxon>
        <taxon>Anaerocolumna</taxon>
    </lineage>
</organism>
<dbReference type="OrthoDB" id="6400170at2"/>
<sequence length="214" mass="25068">MDNNKKSLNELLFYVNIMLFRVQFDKYDGFGPMGSHMEQVLLYLKERDSATSRELLEALDVRPKVLDKCLDRLEEGGFIEVNTLKEADTILEVKLTRKGLKSAGKAEERRAEAEKLFDCLSEEEKENLHRILLRLADSFEAELKEEDFSREDFWIRSGFENFDSFRHRHSFEKSGGNCDRGRYGSRENLRGREENWNRGGCPYAGRGYGHFYEK</sequence>
<dbReference type="EMBL" id="FRAC01000012">
    <property type="protein sequence ID" value="SHK46472.1"/>
    <property type="molecule type" value="Genomic_DNA"/>
</dbReference>
<dbReference type="InterPro" id="IPR036390">
    <property type="entry name" value="WH_DNA-bd_sf"/>
</dbReference>
<dbReference type="STRING" id="1121322.SAMN02745136_02538"/>
<evidence type="ECO:0000313" key="3">
    <source>
        <dbReference type="Proteomes" id="UP000184386"/>
    </source>
</evidence>
<protein>
    <submittedName>
        <fullName evidence="2">DNA-binding transcriptional regulator, MarR family</fullName>
    </submittedName>
</protein>
<dbReference type="InterPro" id="IPR036388">
    <property type="entry name" value="WH-like_DNA-bd_sf"/>
</dbReference>